<organism evidence="2 3">
    <name type="scientific">Luteolibacter flavescens</name>
    <dbReference type="NCBI Taxonomy" id="1859460"/>
    <lineage>
        <taxon>Bacteria</taxon>
        <taxon>Pseudomonadati</taxon>
        <taxon>Verrucomicrobiota</taxon>
        <taxon>Verrucomicrobiia</taxon>
        <taxon>Verrucomicrobiales</taxon>
        <taxon>Verrucomicrobiaceae</taxon>
        <taxon>Luteolibacter</taxon>
    </lineage>
</organism>
<comment type="caution">
    <text evidence="2">The sequence shown here is derived from an EMBL/GenBank/DDBJ whole genome shotgun (WGS) entry which is preliminary data.</text>
</comment>
<evidence type="ECO:0000256" key="1">
    <source>
        <dbReference type="SAM" id="Phobius"/>
    </source>
</evidence>
<feature type="transmembrane region" description="Helical" evidence="1">
    <location>
        <begin position="127"/>
        <end position="149"/>
    </location>
</feature>
<keyword evidence="3" id="KW-1185">Reference proteome</keyword>
<evidence type="ECO:0000313" key="3">
    <source>
        <dbReference type="Proteomes" id="UP001207930"/>
    </source>
</evidence>
<keyword evidence="1" id="KW-0472">Membrane</keyword>
<keyword evidence="1" id="KW-1133">Transmembrane helix</keyword>
<reference evidence="2 3" key="1">
    <citation type="submission" date="2022-10" db="EMBL/GenBank/DDBJ databases">
        <title>Luteolibacter flavescens strain MCCC 1K03193, whole genome shotgun sequencing project.</title>
        <authorList>
            <person name="Zhao G."/>
            <person name="Shen L."/>
        </authorList>
    </citation>
    <scope>NUCLEOTIDE SEQUENCE [LARGE SCALE GENOMIC DNA]</scope>
    <source>
        <strain evidence="2 3">MCCC 1K03193</strain>
    </source>
</reference>
<gene>
    <name evidence="2" type="ORF">OKA04_08920</name>
</gene>
<sequence length="150" mass="16450">MPCWKPPTAAWNTSTEARPMDAWVIIGVTQTALLCAGTVISLMWICRKLEDAAAARMLGPLLILQALCAALLGYLVGMEWFIAHYSGAKYIPDTPRLDGPFWWIYAILFASCLAPLVFLVPKLRRSMPLVTGISLFCFAIFGGIVLAMAL</sequence>
<feature type="transmembrane region" description="Helical" evidence="1">
    <location>
        <begin position="22"/>
        <end position="46"/>
    </location>
</feature>
<dbReference type="EMBL" id="JAPDDS010000004">
    <property type="protein sequence ID" value="MCW1884848.1"/>
    <property type="molecule type" value="Genomic_DNA"/>
</dbReference>
<accession>A0ABT3FMR0</accession>
<dbReference type="RefSeq" id="WP_264500805.1">
    <property type="nucleotide sequence ID" value="NZ_JAPDDS010000004.1"/>
</dbReference>
<dbReference type="Proteomes" id="UP001207930">
    <property type="component" value="Unassembled WGS sequence"/>
</dbReference>
<name>A0ABT3FMR0_9BACT</name>
<proteinExistence type="predicted"/>
<keyword evidence="1" id="KW-0812">Transmembrane</keyword>
<feature type="transmembrane region" description="Helical" evidence="1">
    <location>
        <begin position="58"/>
        <end position="82"/>
    </location>
</feature>
<protein>
    <submittedName>
        <fullName evidence="2">Uncharacterized protein</fullName>
    </submittedName>
</protein>
<feature type="transmembrane region" description="Helical" evidence="1">
    <location>
        <begin position="102"/>
        <end position="120"/>
    </location>
</feature>
<evidence type="ECO:0000313" key="2">
    <source>
        <dbReference type="EMBL" id="MCW1884848.1"/>
    </source>
</evidence>